<dbReference type="Proteomes" id="UP000805193">
    <property type="component" value="Unassembled WGS sequence"/>
</dbReference>
<proteinExistence type="predicted"/>
<keyword evidence="2" id="KW-1185">Reference proteome</keyword>
<name>A0AC60PVH0_IXOPE</name>
<organism evidence="1 2">
    <name type="scientific">Ixodes persulcatus</name>
    <name type="common">Taiga tick</name>
    <dbReference type="NCBI Taxonomy" id="34615"/>
    <lineage>
        <taxon>Eukaryota</taxon>
        <taxon>Metazoa</taxon>
        <taxon>Ecdysozoa</taxon>
        <taxon>Arthropoda</taxon>
        <taxon>Chelicerata</taxon>
        <taxon>Arachnida</taxon>
        <taxon>Acari</taxon>
        <taxon>Parasitiformes</taxon>
        <taxon>Ixodida</taxon>
        <taxon>Ixodoidea</taxon>
        <taxon>Ixodidae</taxon>
        <taxon>Ixodinae</taxon>
        <taxon>Ixodes</taxon>
    </lineage>
</organism>
<evidence type="ECO:0000313" key="1">
    <source>
        <dbReference type="EMBL" id="KAG0424537.1"/>
    </source>
</evidence>
<evidence type="ECO:0000313" key="2">
    <source>
        <dbReference type="Proteomes" id="UP000805193"/>
    </source>
</evidence>
<protein>
    <submittedName>
        <fullName evidence="1">Uncharacterized protein</fullName>
    </submittedName>
</protein>
<gene>
    <name evidence="1" type="ORF">HPB47_028246</name>
</gene>
<dbReference type="EMBL" id="JABSTQ010009964">
    <property type="protein sequence ID" value="KAG0424537.1"/>
    <property type="molecule type" value="Genomic_DNA"/>
</dbReference>
<accession>A0AC60PVH0</accession>
<reference evidence="1 2" key="1">
    <citation type="journal article" date="2020" name="Cell">
        <title>Large-Scale Comparative Analyses of Tick Genomes Elucidate Their Genetic Diversity and Vector Capacities.</title>
        <authorList>
            <consortium name="Tick Genome and Microbiome Consortium (TIGMIC)"/>
            <person name="Jia N."/>
            <person name="Wang J."/>
            <person name="Shi W."/>
            <person name="Du L."/>
            <person name="Sun Y."/>
            <person name="Zhan W."/>
            <person name="Jiang J.F."/>
            <person name="Wang Q."/>
            <person name="Zhang B."/>
            <person name="Ji P."/>
            <person name="Bell-Sakyi L."/>
            <person name="Cui X.M."/>
            <person name="Yuan T.T."/>
            <person name="Jiang B.G."/>
            <person name="Yang W.F."/>
            <person name="Lam T.T."/>
            <person name="Chang Q.C."/>
            <person name="Ding S.J."/>
            <person name="Wang X.J."/>
            <person name="Zhu J.G."/>
            <person name="Ruan X.D."/>
            <person name="Zhao L."/>
            <person name="Wei J.T."/>
            <person name="Ye R.Z."/>
            <person name="Que T.C."/>
            <person name="Du C.H."/>
            <person name="Zhou Y.H."/>
            <person name="Cheng J.X."/>
            <person name="Dai P.F."/>
            <person name="Guo W.B."/>
            <person name="Han X.H."/>
            <person name="Huang E.J."/>
            <person name="Li L.F."/>
            <person name="Wei W."/>
            <person name="Gao Y.C."/>
            <person name="Liu J.Z."/>
            <person name="Shao H.Z."/>
            <person name="Wang X."/>
            <person name="Wang C.C."/>
            <person name="Yang T.C."/>
            <person name="Huo Q.B."/>
            <person name="Li W."/>
            <person name="Chen H.Y."/>
            <person name="Chen S.E."/>
            <person name="Zhou L.G."/>
            <person name="Ni X.B."/>
            <person name="Tian J.H."/>
            <person name="Sheng Y."/>
            <person name="Liu T."/>
            <person name="Pan Y.S."/>
            <person name="Xia L.Y."/>
            <person name="Li J."/>
            <person name="Zhao F."/>
            <person name="Cao W.C."/>
        </authorList>
    </citation>
    <scope>NUCLEOTIDE SEQUENCE [LARGE SCALE GENOMIC DNA]</scope>
    <source>
        <strain evidence="1">Iper-2018</strain>
    </source>
</reference>
<sequence>MSEIWNEQCRVLLIRNILDFCRKKRLMVKKRFAITYPGHEEPSSNNKRRRRSDGSDVGNGVGSRLRNGRRPAGTGGRRLSEAGRWRPVEGSISAAWFLLQTCVFVCCLFFVFLFLNPECLDAPRLDLDGLGKALRQRIIGQDVALNRTVSAISRYLDAGDFSSPLVLVYVGCSGCGKTYAVSVVAKQYEFAETIVASHRIALARKLRDDLGRWLRRTVSSWRPNLIAVDDFNLEDDSMRRQLQAAFASWDRLEITAEQPTVFILVVTNGADIAEGFALRMLADGRPTNGSRDIAMLVSAYQDVLPGWMRDFEVVPFLPMTRDNVKECFRRELSQMKAGIEVPDDKLERLMEEIAFYPPESLAFSESGCKEVPIKLALNFP</sequence>
<comment type="caution">
    <text evidence="1">The sequence shown here is derived from an EMBL/GenBank/DDBJ whole genome shotgun (WGS) entry which is preliminary data.</text>
</comment>